<evidence type="ECO:0000256" key="4">
    <source>
        <dbReference type="ARBA" id="ARBA00022832"/>
    </source>
</evidence>
<keyword evidence="1 8" id="KW-0444">Lipid biosynthesis</keyword>
<keyword evidence="6 8" id="KW-0443">Lipid metabolism</keyword>
<evidence type="ECO:0000256" key="7">
    <source>
        <dbReference type="ARBA" id="ARBA00023160"/>
    </source>
</evidence>
<feature type="binding site" evidence="8">
    <location>
        <position position="16"/>
    </location>
    <ligand>
        <name>Mg(2+)</name>
        <dbReference type="ChEBI" id="CHEBI:18420"/>
    </ligand>
</feature>
<evidence type="ECO:0000256" key="8">
    <source>
        <dbReference type="HAMAP-Rule" id="MF_00101"/>
    </source>
</evidence>
<comment type="subcellular location">
    <subcellularLocation>
        <location evidence="8">Cytoplasm</location>
    </subcellularLocation>
</comment>
<accession>A0A917K7K4</accession>
<evidence type="ECO:0000313" key="10">
    <source>
        <dbReference type="EMBL" id="GGJ03996.1"/>
    </source>
</evidence>
<gene>
    <name evidence="8 10" type="primary">acpS</name>
    <name evidence="10" type="ORF">GCM10010885_11560</name>
</gene>
<dbReference type="GO" id="GO:0008897">
    <property type="term" value="F:holo-[acyl-carrier-protein] synthase activity"/>
    <property type="evidence" value="ECO:0007669"/>
    <property type="project" value="UniProtKB-UniRule"/>
</dbReference>
<dbReference type="InterPro" id="IPR037143">
    <property type="entry name" value="4-PPantetheinyl_Trfase_dom_sf"/>
</dbReference>
<reference evidence="10" key="1">
    <citation type="journal article" date="2014" name="Int. J. Syst. Evol. Microbiol.">
        <title>Complete genome sequence of Corynebacterium casei LMG S-19264T (=DSM 44701T), isolated from a smear-ripened cheese.</title>
        <authorList>
            <consortium name="US DOE Joint Genome Institute (JGI-PGF)"/>
            <person name="Walter F."/>
            <person name="Albersmeier A."/>
            <person name="Kalinowski J."/>
            <person name="Ruckert C."/>
        </authorList>
    </citation>
    <scope>NUCLEOTIDE SEQUENCE</scope>
    <source>
        <strain evidence="10">JCM 18487</strain>
    </source>
</reference>
<dbReference type="Gene3D" id="3.90.470.20">
    <property type="entry name" value="4'-phosphopantetheinyl transferase domain"/>
    <property type="match status" value="1"/>
</dbReference>
<feature type="domain" description="4'-phosphopantetheinyl transferase" evidence="9">
    <location>
        <begin position="13"/>
        <end position="98"/>
    </location>
</feature>
<keyword evidence="8" id="KW-0963">Cytoplasm</keyword>
<dbReference type="EC" id="2.7.8.7" evidence="8"/>
<dbReference type="RefSeq" id="WP_229776483.1">
    <property type="nucleotide sequence ID" value="NZ_BMOY01000014.1"/>
</dbReference>
<dbReference type="GO" id="GO:0006633">
    <property type="term" value="P:fatty acid biosynthetic process"/>
    <property type="evidence" value="ECO:0007669"/>
    <property type="project" value="UniProtKB-UniRule"/>
</dbReference>
<keyword evidence="4 8" id="KW-0276">Fatty acid metabolism</keyword>
<evidence type="ECO:0000313" key="11">
    <source>
        <dbReference type="Proteomes" id="UP000637695"/>
    </source>
</evidence>
<dbReference type="NCBIfam" id="TIGR00556">
    <property type="entry name" value="pantethn_trn"/>
    <property type="match status" value="1"/>
</dbReference>
<dbReference type="HAMAP" id="MF_00101">
    <property type="entry name" value="AcpS"/>
    <property type="match status" value="1"/>
</dbReference>
<dbReference type="SUPFAM" id="SSF56214">
    <property type="entry name" value="4'-phosphopantetheinyl transferase"/>
    <property type="match status" value="1"/>
</dbReference>
<evidence type="ECO:0000256" key="6">
    <source>
        <dbReference type="ARBA" id="ARBA00023098"/>
    </source>
</evidence>
<dbReference type="InterPro" id="IPR002582">
    <property type="entry name" value="ACPS"/>
</dbReference>
<dbReference type="InterPro" id="IPR008278">
    <property type="entry name" value="4-PPantetheinyl_Trfase_dom"/>
</dbReference>
<evidence type="ECO:0000256" key="1">
    <source>
        <dbReference type="ARBA" id="ARBA00022516"/>
    </source>
</evidence>
<dbReference type="EMBL" id="BMOY01000014">
    <property type="protein sequence ID" value="GGJ03996.1"/>
    <property type="molecule type" value="Genomic_DNA"/>
</dbReference>
<dbReference type="AlphaFoldDB" id="A0A917K7K4"/>
<evidence type="ECO:0000259" key="9">
    <source>
        <dbReference type="Pfam" id="PF01648"/>
    </source>
</evidence>
<comment type="caution">
    <text evidence="10">The sequence shown here is derived from an EMBL/GenBank/DDBJ whole genome shotgun (WGS) entry which is preliminary data.</text>
</comment>
<comment type="similarity">
    <text evidence="8">Belongs to the P-Pant transferase superfamily. AcpS family.</text>
</comment>
<comment type="function">
    <text evidence="8">Transfers the 4'-phosphopantetheine moiety from coenzyme A to a Ser of acyl-carrier-protein.</text>
</comment>
<dbReference type="Proteomes" id="UP000637695">
    <property type="component" value="Unassembled WGS sequence"/>
</dbReference>
<feature type="binding site" evidence="8">
    <location>
        <position position="67"/>
    </location>
    <ligand>
        <name>Mg(2+)</name>
        <dbReference type="ChEBI" id="CHEBI:18420"/>
    </ligand>
</feature>
<comment type="catalytic activity">
    <reaction evidence="8">
        <text>apo-[ACP] + CoA = holo-[ACP] + adenosine 3',5'-bisphosphate + H(+)</text>
        <dbReference type="Rhea" id="RHEA:12068"/>
        <dbReference type="Rhea" id="RHEA-COMP:9685"/>
        <dbReference type="Rhea" id="RHEA-COMP:9690"/>
        <dbReference type="ChEBI" id="CHEBI:15378"/>
        <dbReference type="ChEBI" id="CHEBI:29999"/>
        <dbReference type="ChEBI" id="CHEBI:57287"/>
        <dbReference type="ChEBI" id="CHEBI:58343"/>
        <dbReference type="ChEBI" id="CHEBI:64479"/>
        <dbReference type="EC" id="2.7.8.7"/>
    </reaction>
</comment>
<evidence type="ECO:0000256" key="2">
    <source>
        <dbReference type="ARBA" id="ARBA00022679"/>
    </source>
</evidence>
<keyword evidence="5 8" id="KW-0460">Magnesium</keyword>
<proteinExistence type="inferred from homology"/>
<evidence type="ECO:0000256" key="5">
    <source>
        <dbReference type="ARBA" id="ARBA00022842"/>
    </source>
</evidence>
<keyword evidence="7 8" id="KW-0275">Fatty acid biosynthesis</keyword>
<name>A0A917K7K4_9BACL</name>
<comment type="cofactor">
    <cofactor evidence="8">
        <name>Mg(2+)</name>
        <dbReference type="ChEBI" id="CHEBI:18420"/>
    </cofactor>
</comment>
<keyword evidence="3 8" id="KW-0479">Metal-binding</keyword>
<dbReference type="NCBIfam" id="TIGR00516">
    <property type="entry name" value="acpS"/>
    <property type="match status" value="1"/>
</dbReference>
<reference evidence="10" key="2">
    <citation type="submission" date="2020-09" db="EMBL/GenBank/DDBJ databases">
        <authorList>
            <person name="Sun Q."/>
            <person name="Ohkuma M."/>
        </authorList>
    </citation>
    <scope>NUCLEOTIDE SEQUENCE</scope>
    <source>
        <strain evidence="10">JCM 18487</strain>
    </source>
</reference>
<keyword evidence="2 8" id="KW-0808">Transferase</keyword>
<sequence length="143" mass="15313">MSAEGETGVILGMGTDVVEIHRIRQAYERYGERLLLRVLAPGELAAAARMVEPRRIEYLAGRFAAKEALAKAAGMGLGRLRMAAVEVRLTPSGLTAVWLDAGMAQAFAGEAWHVSIAHGRTVAVATAIRERRDGAETSGRART</sequence>
<dbReference type="GO" id="GO:0005737">
    <property type="term" value="C:cytoplasm"/>
    <property type="evidence" value="ECO:0007669"/>
    <property type="project" value="UniProtKB-SubCell"/>
</dbReference>
<evidence type="ECO:0000256" key="3">
    <source>
        <dbReference type="ARBA" id="ARBA00022723"/>
    </source>
</evidence>
<dbReference type="Pfam" id="PF01648">
    <property type="entry name" value="ACPS"/>
    <property type="match status" value="1"/>
</dbReference>
<protein>
    <recommendedName>
        <fullName evidence="8">Holo-[acyl-carrier-protein] synthase</fullName>
        <shortName evidence="8">Holo-ACP synthase</shortName>
        <ecNumber evidence="8">2.7.8.7</ecNumber>
    </recommendedName>
    <alternativeName>
        <fullName evidence="8">4'-phosphopantetheinyl transferase AcpS</fullName>
    </alternativeName>
</protein>
<dbReference type="GO" id="GO:0000287">
    <property type="term" value="F:magnesium ion binding"/>
    <property type="evidence" value="ECO:0007669"/>
    <property type="project" value="UniProtKB-UniRule"/>
</dbReference>
<keyword evidence="11" id="KW-1185">Reference proteome</keyword>
<organism evidence="10 11">
    <name type="scientific">Alicyclobacillus cellulosilyticus</name>
    <dbReference type="NCBI Taxonomy" id="1003997"/>
    <lineage>
        <taxon>Bacteria</taxon>
        <taxon>Bacillati</taxon>
        <taxon>Bacillota</taxon>
        <taxon>Bacilli</taxon>
        <taxon>Bacillales</taxon>
        <taxon>Alicyclobacillaceae</taxon>
        <taxon>Alicyclobacillus</taxon>
    </lineage>
</organism>
<dbReference type="InterPro" id="IPR004568">
    <property type="entry name" value="Ppantetheine-prot_Trfase_dom"/>
</dbReference>